<comment type="function">
    <text evidence="2 13">Catalyzes the gamma-elimination of phosphate from L-phosphohomoserine and the beta-addition of water to produce L-threonine.</text>
</comment>
<keyword evidence="8 13" id="KW-0791">Threonine biosynthesis</keyword>
<dbReference type="FunFam" id="3.40.50.1100:FF:000014">
    <property type="entry name" value="Threonine synthase"/>
    <property type="match status" value="1"/>
</dbReference>
<dbReference type="AlphaFoldDB" id="A0A0P6XTG0"/>
<evidence type="ECO:0000256" key="5">
    <source>
        <dbReference type="ARBA" id="ARBA00013028"/>
    </source>
</evidence>
<dbReference type="STRING" id="869279.SE15_08890"/>
<dbReference type="RefSeq" id="WP_054521765.1">
    <property type="nucleotide sequence ID" value="NZ_LGKO01000005.1"/>
</dbReference>
<accession>A0A0P6XTG0</accession>
<evidence type="ECO:0000256" key="1">
    <source>
        <dbReference type="ARBA" id="ARBA00001933"/>
    </source>
</evidence>
<keyword evidence="10 13" id="KW-0456">Lyase</keyword>
<comment type="cofactor">
    <cofactor evidence="1 13 14">
        <name>pyridoxal 5'-phosphate</name>
        <dbReference type="ChEBI" id="CHEBI:597326"/>
    </cofactor>
</comment>
<dbReference type="InterPro" id="IPR050147">
    <property type="entry name" value="Ser/Thr_Dehydratase"/>
</dbReference>
<reference evidence="17 18" key="1">
    <citation type="submission" date="2015-07" db="EMBL/GenBank/DDBJ databases">
        <title>Whole genome sequence of Thermanaerothrix daxensis DSM 23592.</title>
        <authorList>
            <person name="Hemp J."/>
            <person name="Ward L.M."/>
            <person name="Pace L.A."/>
            <person name="Fischer W.W."/>
        </authorList>
    </citation>
    <scope>NUCLEOTIDE SEQUENCE [LARGE SCALE GENOMIC DNA]</scope>
    <source>
        <strain evidence="17 18">GNS-1</strain>
    </source>
</reference>
<dbReference type="InterPro" id="IPR004450">
    <property type="entry name" value="Thr_synthase-like"/>
</dbReference>
<feature type="domain" description="Rhodanese" evidence="16">
    <location>
        <begin position="83"/>
        <end position="126"/>
    </location>
</feature>
<organism evidence="17 18">
    <name type="scientific">Thermanaerothrix daxensis</name>
    <dbReference type="NCBI Taxonomy" id="869279"/>
    <lineage>
        <taxon>Bacteria</taxon>
        <taxon>Bacillati</taxon>
        <taxon>Chloroflexota</taxon>
        <taxon>Anaerolineae</taxon>
        <taxon>Anaerolineales</taxon>
        <taxon>Anaerolineaceae</taxon>
        <taxon>Thermanaerothrix</taxon>
    </lineage>
</organism>
<dbReference type="PROSITE" id="PS00165">
    <property type="entry name" value="DEHYDRATASE_SER_THR"/>
    <property type="match status" value="1"/>
</dbReference>
<feature type="modified residue" description="N6-(pyridoxal phosphate)lysine" evidence="15">
    <location>
        <position position="64"/>
    </location>
</feature>
<keyword evidence="7 13" id="KW-0028">Amino-acid biosynthesis</keyword>
<evidence type="ECO:0000256" key="10">
    <source>
        <dbReference type="ARBA" id="ARBA00023239"/>
    </source>
</evidence>
<keyword evidence="9 13" id="KW-0663">Pyridoxal phosphate</keyword>
<dbReference type="PANTHER" id="PTHR48078">
    <property type="entry name" value="THREONINE DEHYDRATASE, MITOCHONDRIAL-RELATED"/>
    <property type="match status" value="1"/>
</dbReference>
<dbReference type="GO" id="GO:0006565">
    <property type="term" value="P:L-serine catabolic process"/>
    <property type="evidence" value="ECO:0007669"/>
    <property type="project" value="TreeGrafter"/>
</dbReference>
<dbReference type="UniPathway" id="UPA00050">
    <property type="reaction ID" value="UER00065"/>
</dbReference>
<dbReference type="InterPro" id="IPR036052">
    <property type="entry name" value="TrpB-like_PALP_sf"/>
</dbReference>
<dbReference type="OrthoDB" id="9778118at2"/>
<evidence type="ECO:0000313" key="18">
    <source>
        <dbReference type="Proteomes" id="UP000050544"/>
    </source>
</evidence>
<feature type="binding site" evidence="14">
    <location>
        <begin position="190"/>
        <end position="194"/>
    </location>
    <ligand>
        <name>pyridoxal 5'-phosphate</name>
        <dbReference type="ChEBI" id="CHEBI:597326"/>
    </ligand>
</feature>
<dbReference type="PANTHER" id="PTHR48078:SF6">
    <property type="entry name" value="L-THREONINE DEHYDRATASE CATABOLIC TDCB"/>
    <property type="match status" value="1"/>
</dbReference>
<comment type="catalytic activity">
    <reaction evidence="11 13">
        <text>O-phospho-L-homoserine + H2O = L-threonine + phosphate</text>
        <dbReference type="Rhea" id="RHEA:10840"/>
        <dbReference type="ChEBI" id="CHEBI:15377"/>
        <dbReference type="ChEBI" id="CHEBI:43474"/>
        <dbReference type="ChEBI" id="CHEBI:57590"/>
        <dbReference type="ChEBI" id="CHEBI:57926"/>
        <dbReference type="EC" id="4.2.3.1"/>
    </reaction>
</comment>
<dbReference type="Proteomes" id="UP000050544">
    <property type="component" value="Unassembled WGS sequence"/>
</dbReference>
<evidence type="ECO:0000313" key="17">
    <source>
        <dbReference type="EMBL" id="KPL82308.1"/>
    </source>
</evidence>
<dbReference type="EC" id="4.2.3.1" evidence="5 12"/>
<dbReference type="EMBL" id="LGKO01000005">
    <property type="protein sequence ID" value="KPL82308.1"/>
    <property type="molecule type" value="Genomic_DNA"/>
</dbReference>
<dbReference type="SUPFAM" id="SSF53686">
    <property type="entry name" value="Tryptophan synthase beta subunit-like PLP-dependent enzymes"/>
    <property type="match status" value="1"/>
</dbReference>
<dbReference type="GO" id="GO:0004794">
    <property type="term" value="F:threonine deaminase activity"/>
    <property type="evidence" value="ECO:0007669"/>
    <property type="project" value="TreeGrafter"/>
</dbReference>
<evidence type="ECO:0000256" key="14">
    <source>
        <dbReference type="PIRSR" id="PIRSR038945-1"/>
    </source>
</evidence>
<evidence type="ECO:0000256" key="12">
    <source>
        <dbReference type="NCBIfam" id="TIGR00260"/>
    </source>
</evidence>
<gene>
    <name evidence="17" type="ORF">SE15_08890</name>
</gene>
<protein>
    <recommendedName>
        <fullName evidence="6 12">Threonine synthase</fullName>
        <ecNumber evidence="5 12">4.2.3.1</ecNumber>
    </recommendedName>
</protein>
<evidence type="ECO:0000256" key="6">
    <source>
        <dbReference type="ARBA" id="ARBA00018679"/>
    </source>
</evidence>
<evidence type="ECO:0000256" key="13">
    <source>
        <dbReference type="PIRNR" id="PIRNR038945"/>
    </source>
</evidence>
<dbReference type="GO" id="GO:0009097">
    <property type="term" value="P:isoleucine biosynthetic process"/>
    <property type="evidence" value="ECO:0007669"/>
    <property type="project" value="TreeGrafter"/>
</dbReference>
<dbReference type="InterPro" id="IPR001926">
    <property type="entry name" value="TrpB-like_PALP"/>
</dbReference>
<proteinExistence type="inferred from homology"/>
<keyword evidence="18" id="KW-1185">Reference proteome</keyword>
<sequence>MHTPYSGLLHRYREWLDLPPYTHPVTLLEGNTPLIPMPRLAEELGGGFELYIKYEGLNPSGSFKDRGMTAAISEALGRGVRAVICASTGNTAASAAAYAARAGLRAIVLIPQGKVALGKLAGALAYGAEVIQIDGSFDDALALVVEISQNYPIALVNSLNPYRLEGQKTAAFEICDALGAAPDWLCLPVGNAGNITAYWMGFRQYHARQGSGLPHLLGVQATGAAPLVLGHPVEKPETVATAIRIGRPARGEQALQAAEESGGRIIAVTDDEILAMQRRLASHGVWVEPASAAGAAGLAHEIASGRLNPRGQRIVVVCTGHGLKDPDIVTRWSPPPRTLPARLEALTEALLTEVR</sequence>
<evidence type="ECO:0000256" key="15">
    <source>
        <dbReference type="PIRSR" id="PIRSR038945-2"/>
    </source>
</evidence>
<dbReference type="InterPro" id="IPR026260">
    <property type="entry name" value="Thr_Synthase_bac/arc"/>
</dbReference>
<dbReference type="NCBIfam" id="TIGR00260">
    <property type="entry name" value="thrC"/>
    <property type="match status" value="1"/>
</dbReference>
<comment type="caution">
    <text evidence="17">The sequence shown here is derived from an EMBL/GenBank/DDBJ whole genome shotgun (WGS) entry which is preliminary data.</text>
</comment>
<dbReference type="InterPro" id="IPR001763">
    <property type="entry name" value="Rhodanese-like_dom"/>
</dbReference>
<evidence type="ECO:0000256" key="2">
    <source>
        <dbReference type="ARBA" id="ARBA00003648"/>
    </source>
</evidence>
<dbReference type="Gene3D" id="3.40.50.1100">
    <property type="match status" value="2"/>
</dbReference>
<dbReference type="InterPro" id="IPR000634">
    <property type="entry name" value="Ser/Thr_deHydtase_PyrdxlP-BS"/>
</dbReference>
<evidence type="ECO:0000256" key="9">
    <source>
        <dbReference type="ARBA" id="ARBA00022898"/>
    </source>
</evidence>
<dbReference type="Pfam" id="PF00291">
    <property type="entry name" value="PALP"/>
    <property type="match status" value="1"/>
</dbReference>
<comment type="pathway">
    <text evidence="3 13">Amino-acid biosynthesis; L-threonine biosynthesis; L-threonine from L-aspartate: step 5/5.</text>
</comment>
<dbReference type="PATRIC" id="fig|869279.4.peg.1381"/>
<evidence type="ECO:0000256" key="4">
    <source>
        <dbReference type="ARBA" id="ARBA00005517"/>
    </source>
</evidence>
<dbReference type="GO" id="GO:0030170">
    <property type="term" value="F:pyridoxal phosphate binding"/>
    <property type="evidence" value="ECO:0007669"/>
    <property type="project" value="InterPro"/>
</dbReference>
<evidence type="ECO:0000256" key="8">
    <source>
        <dbReference type="ARBA" id="ARBA00022697"/>
    </source>
</evidence>
<feature type="binding site" evidence="14">
    <location>
        <position position="319"/>
    </location>
    <ligand>
        <name>pyridoxal 5'-phosphate</name>
        <dbReference type="ChEBI" id="CHEBI:597326"/>
    </ligand>
</feature>
<dbReference type="PROSITE" id="PS50206">
    <property type="entry name" value="RHODANESE_3"/>
    <property type="match status" value="1"/>
</dbReference>
<dbReference type="GO" id="GO:0003941">
    <property type="term" value="F:L-serine ammonia-lyase activity"/>
    <property type="evidence" value="ECO:0007669"/>
    <property type="project" value="TreeGrafter"/>
</dbReference>
<dbReference type="PIRSF" id="PIRSF038945">
    <property type="entry name" value="Thr_synthase"/>
    <property type="match status" value="1"/>
</dbReference>
<dbReference type="GO" id="GO:0006567">
    <property type="term" value="P:L-threonine catabolic process"/>
    <property type="evidence" value="ECO:0007669"/>
    <property type="project" value="TreeGrafter"/>
</dbReference>
<comment type="similarity">
    <text evidence="4 13">Belongs to the threonine synthase family.</text>
</comment>
<name>A0A0P6XTG0_9CHLR</name>
<evidence type="ECO:0000256" key="11">
    <source>
        <dbReference type="ARBA" id="ARBA00049144"/>
    </source>
</evidence>
<dbReference type="CDD" id="cd01563">
    <property type="entry name" value="Thr-synth_1"/>
    <property type="match status" value="1"/>
</dbReference>
<dbReference type="GO" id="GO:0004795">
    <property type="term" value="F:threonine synthase activity"/>
    <property type="evidence" value="ECO:0007669"/>
    <property type="project" value="UniProtKB-UniRule"/>
</dbReference>
<evidence type="ECO:0000259" key="16">
    <source>
        <dbReference type="PROSITE" id="PS50206"/>
    </source>
</evidence>
<feature type="binding site" evidence="14">
    <location>
        <position position="90"/>
    </location>
    <ligand>
        <name>pyridoxal 5'-phosphate</name>
        <dbReference type="ChEBI" id="CHEBI:597326"/>
    </ligand>
</feature>
<evidence type="ECO:0000256" key="7">
    <source>
        <dbReference type="ARBA" id="ARBA00022605"/>
    </source>
</evidence>
<dbReference type="GO" id="GO:0009088">
    <property type="term" value="P:threonine biosynthetic process"/>
    <property type="evidence" value="ECO:0007669"/>
    <property type="project" value="UniProtKB-UniRule"/>
</dbReference>
<evidence type="ECO:0000256" key="3">
    <source>
        <dbReference type="ARBA" id="ARBA00004979"/>
    </source>
</evidence>